<dbReference type="Gene3D" id="2.60.120.1440">
    <property type="match status" value="1"/>
</dbReference>
<feature type="transmembrane region" description="Helical" evidence="1">
    <location>
        <begin position="83"/>
        <end position="106"/>
    </location>
</feature>
<gene>
    <name evidence="4" type="ORF">PQG98_10360</name>
</gene>
<dbReference type="Pfam" id="PF16344">
    <property type="entry name" value="FecR_C"/>
    <property type="match status" value="1"/>
</dbReference>
<dbReference type="EMBL" id="JAQPYS010000056">
    <property type="protein sequence ID" value="MDC7136736.1"/>
    <property type="molecule type" value="Genomic_DNA"/>
</dbReference>
<feature type="domain" description="FecR protein" evidence="2">
    <location>
        <begin position="182"/>
        <end position="272"/>
    </location>
</feature>
<dbReference type="PIRSF" id="PIRSF018266">
    <property type="entry name" value="FecR"/>
    <property type="match status" value="1"/>
</dbReference>
<dbReference type="PANTHER" id="PTHR30273:SF2">
    <property type="entry name" value="PROTEIN FECR"/>
    <property type="match status" value="1"/>
</dbReference>
<keyword evidence="1" id="KW-0472">Membrane</keyword>
<dbReference type="InterPro" id="IPR012373">
    <property type="entry name" value="Ferrdict_sens_TM"/>
</dbReference>
<keyword evidence="1" id="KW-0812">Transmembrane</keyword>
<proteinExistence type="predicted"/>
<comment type="caution">
    <text evidence="4">The sequence shown here is derived from an EMBL/GenBank/DDBJ whole genome shotgun (WGS) entry which is preliminary data.</text>
</comment>
<evidence type="ECO:0000256" key="1">
    <source>
        <dbReference type="SAM" id="Phobius"/>
    </source>
</evidence>
<feature type="domain" description="Protein FecR C-terminal" evidence="3">
    <location>
        <begin position="317"/>
        <end position="385"/>
    </location>
</feature>
<evidence type="ECO:0000259" key="3">
    <source>
        <dbReference type="Pfam" id="PF16344"/>
    </source>
</evidence>
<name>A0ABT5H817_9BACE</name>
<dbReference type="PANTHER" id="PTHR30273">
    <property type="entry name" value="PERIPLASMIC SIGNAL SENSOR AND SIGMA FACTOR ACTIVATOR FECR-RELATED"/>
    <property type="match status" value="1"/>
</dbReference>
<keyword evidence="1" id="KW-1133">Transmembrane helix</keyword>
<organism evidence="4 5">
    <name type="scientific">Bacteroides zhangwenhongii</name>
    <dbReference type="NCBI Taxonomy" id="2650157"/>
    <lineage>
        <taxon>Bacteria</taxon>
        <taxon>Pseudomonadati</taxon>
        <taxon>Bacteroidota</taxon>
        <taxon>Bacteroidia</taxon>
        <taxon>Bacteroidales</taxon>
        <taxon>Bacteroidaceae</taxon>
        <taxon>Bacteroides</taxon>
    </lineage>
</organism>
<evidence type="ECO:0000259" key="2">
    <source>
        <dbReference type="Pfam" id="PF04773"/>
    </source>
</evidence>
<dbReference type="Gene3D" id="3.55.50.30">
    <property type="match status" value="1"/>
</dbReference>
<reference evidence="4 5" key="1">
    <citation type="submission" date="2023-01" db="EMBL/GenBank/DDBJ databases">
        <title>Exploring GABA producing Bacteroides strains toward improving mental health.</title>
        <authorList>
            <person name="Yousuf B."/>
            <person name="Bouhlel N.E."/>
            <person name="Mottawea W."/>
            <person name="Hammami R."/>
        </authorList>
    </citation>
    <scope>NUCLEOTIDE SEQUENCE [LARGE SCALE GENOMIC DNA]</scope>
    <source>
        <strain evidence="4 5">UO.H1054</strain>
    </source>
</reference>
<accession>A0ABT5H817</accession>
<evidence type="ECO:0000313" key="5">
    <source>
        <dbReference type="Proteomes" id="UP001215398"/>
    </source>
</evidence>
<sequence length="386" mass="44913">MEYNDIYRIATLIVKSIKKDLSEEEYRELDNWRNGSERNRQLYQKYQHAEFFRERSLLDESDSSERIRKGVRMAIAKKRRRALWIKTVSYAACLVLCLSVGAFLFFQSDYYKGQSHGDIAFIKAGDSKAILSLFDGSEYCLDSQISLALVDGDYAIKDKNGTYILDKKETKNKKGENKLFVPRNGKYEITLCDGTKVWVNSDSELYYPSAFASDQRIVKARGEMYFEVSHHDNWPFIIETDYGRVEVKGTSFNLRSYREEKKLVTTLVQGKVLVSSHETEDMIELHPGETAVVTDNQEIDVVTANVQEAISWKDDMFVFRSSTLEQIMEEAARWYDIRIVWVSEERRHTLFSGELPRSKDFIDFVRMIELTEKVSFSVKGRTVYID</sequence>
<keyword evidence="5" id="KW-1185">Reference proteome</keyword>
<dbReference type="InterPro" id="IPR006860">
    <property type="entry name" value="FecR"/>
</dbReference>
<evidence type="ECO:0000313" key="4">
    <source>
        <dbReference type="EMBL" id="MDC7136736.1"/>
    </source>
</evidence>
<dbReference type="RefSeq" id="WP_272720430.1">
    <property type="nucleotide sequence ID" value="NZ_JAQPYS010000056.1"/>
</dbReference>
<dbReference type="InterPro" id="IPR032508">
    <property type="entry name" value="FecR_C"/>
</dbReference>
<protein>
    <submittedName>
        <fullName evidence="4">FecR domain-containing protein</fullName>
    </submittedName>
</protein>
<dbReference type="Proteomes" id="UP001215398">
    <property type="component" value="Unassembled WGS sequence"/>
</dbReference>
<dbReference type="Pfam" id="PF04773">
    <property type="entry name" value="FecR"/>
    <property type="match status" value="1"/>
</dbReference>